<evidence type="ECO:0000256" key="2">
    <source>
        <dbReference type="ARBA" id="ARBA00011056"/>
    </source>
</evidence>
<protein>
    <recommendedName>
        <fullName evidence="9">mRNA export factor GLE1</fullName>
    </recommendedName>
    <alternativeName>
        <fullName evidence="10">Nucleoporin GLE1</fullName>
    </alternativeName>
</protein>
<keyword evidence="13" id="KW-1185">Reference proteome</keyword>
<comment type="subcellular location">
    <subcellularLocation>
        <location evidence="1">Nucleus</location>
        <location evidence="1">Nuclear pore complex</location>
    </subcellularLocation>
</comment>
<dbReference type="STRING" id="564608.C1MN73"/>
<gene>
    <name evidence="12" type="ORF">MICPUCDRAFT_62692</name>
</gene>
<dbReference type="GO" id="GO:0044614">
    <property type="term" value="C:nuclear pore cytoplasmic filaments"/>
    <property type="evidence" value="ECO:0007669"/>
    <property type="project" value="TreeGrafter"/>
</dbReference>
<evidence type="ECO:0000256" key="3">
    <source>
        <dbReference type="ARBA" id="ARBA00022448"/>
    </source>
</evidence>
<dbReference type="InterPro" id="IPR038506">
    <property type="entry name" value="GLE1-like_sf"/>
</dbReference>
<name>C1MN73_MICPC</name>
<feature type="compositionally biased region" description="Basic and acidic residues" evidence="11">
    <location>
        <begin position="74"/>
        <end position="87"/>
    </location>
</feature>
<feature type="region of interest" description="Disordered" evidence="11">
    <location>
        <begin position="398"/>
        <end position="420"/>
    </location>
</feature>
<dbReference type="Gene3D" id="1.25.40.510">
    <property type="entry name" value="GLE1-like"/>
    <property type="match status" value="1"/>
</dbReference>
<evidence type="ECO:0000256" key="9">
    <source>
        <dbReference type="ARBA" id="ARBA00026227"/>
    </source>
</evidence>
<feature type="compositionally biased region" description="Basic and acidic residues" evidence="11">
    <location>
        <begin position="22"/>
        <end position="67"/>
    </location>
</feature>
<dbReference type="OMA" id="ESWAWIA"/>
<proteinExistence type="inferred from homology"/>
<dbReference type="GO" id="GO:0005543">
    <property type="term" value="F:phospholipid binding"/>
    <property type="evidence" value="ECO:0007669"/>
    <property type="project" value="TreeGrafter"/>
</dbReference>
<dbReference type="eggNOG" id="KOG2412">
    <property type="taxonomic scope" value="Eukaryota"/>
</dbReference>
<keyword evidence="8" id="KW-0539">Nucleus</keyword>
<keyword evidence="7" id="KW-0906">Nuclear pore complex</keyword>
<dbReference type="InterPro" id="IPR012476">
    <property type="entry name" value="GLE1"/>
</dbReference>
<reference evidence="12 13" key="1">
    <citation type="journal article" date="2009" name="Science">
        <title>Green evolution and dynamic adaptations revealed by genomes of the marine picoeukaryotes Micromonas.</title>
        <authorList>
            <person name="Worden A.Z."/>
            <person name="Lee J.H."/>
            <person name="Mock T."/>
            <person name="Rouze P."/>
            <person name="Simmons M.P."/>
            <person name="Aerts A.L."/>
            <person name="Allen A.E."/>
            <person name="Cuvelier M.L."/>
            <person name="Derelle E."/>
            <person name="Everett M.V."/>
            <person name="Foulon E."/>
            <person name="Grimwood J."/>
            <person name="Gundlach H."/>
            <person name="Henrissat B."/>
            <person name="Napoli C."/>
            <person name="McDonald S.M."/>
            <person name="Parker M.S."/>
            <person name="Rombauts S."/>
            <person name="Salamov A."/>
            <person name="Von Dassow P."/>
            <person name="Badger J.H."/>
            <person name="Coutinho P.M."/>
            <person name="Demir E."/>
            <person name="Dubchak I."/>
            <person name="Gentemann C."/>
            <person name="Eikrem W."/>
            <person name="Gready J.E."/>
            <person name="John U."/>
            <person name="Lanier W."/>
            <person name="Lindquist E.A."/>
            <person name="Lucas S."/>
            <person name="Mayer K.F."/>
            <person name="Moreau H."/>
            <person name="Not F."/>
            <person name="Otillar R."/>
            <person name="Panaud O."/>
            <person name="Pangilinan J."/>
            <person name="Paulsen I."/>
            <person name="Piegu B."/>
            <person name="Poliakov A."/>
            <person name="Robbens S."/>
            <person name="Schmutz J."/>
            <person name="Toulza E."/>
            <person name="Wyss T."/>
            <person name="Zelensky A."/>
            <person name="Zhou K."/>
            <person name="Armbrust E.V."/>
            <person name="Bhattacharya D."/>
            <person name="Goodenough U.W."/>
            <person name="Van de Peer Y."/>
            <person name="Grigoriev I.V."/>
        </authorList>
    </citation>
    <scope>NUCLEOTIDE SEQUENCE [LARGE SCALE GENOMIC DNA]</scope>
    <source>
        <strain evidence="12 13">CCMP1545</strain>
    </source>
</reference>
<feature type="region of interest" description="Disordered" evidence="11">
    <location>
        <begin position="20"/>
        <end position="114"/>
    </location>
</feature>
<keyword evidence="4" id="KW-0509">mRNA transport</keyword>
<dbReference type="GeneID" id="9682493"/>
<sequence>MDARWRQRDAAVRVVLAADAAEAERQRAAAEAEEKARKAAEEAKRRAEEEEKKKAEAAAKAKSDAEKAAAATAAEEKRRMEEEKKAAEAAATAPGAPPRPGVVPRVQTSAEASAREGEFAAELARARTSVAEYSTSASTKRERRALNAQITVHVQQIAATKTQIEKKAIDVATMLSNVRQEPQRTFALVSLAKRILTQCDSQVSKLNRFAFALAEVAVRIAVFEPRFNVILLALLHESCVLAVPKYYPFVVGRYASDDEYFRLMGYVDAEDQGERREGDPPKLETTDAFGQRLRGFMLFYAAYTQVEHATHPHGMEAAWSWISRLLNRIPPNRHSATALESFLKHAGYRMYATYGSQFGKILDVVDQSFLPELEAKSGDDPDVRPVASRTRTYLNERTFLKPPEGREMPNTDTSQNTIPR</sequence>
<evidence type="ECO:0000256" key="4">
    <source>
        <dbReference type="ARBA" id="ARBA00022816"/>
    </source>
</evidence>
<dbReference type="GO" id="GO:0005737">
    <property type="term" value="C:cytoplasm"/>
    <property type="evidence" value="ECO:0007669"/>
    <property type="project" value="TreeGrafter"/>
</dbReference>
<dbReference type="PANTHER" id="PTHR12960:SF0">
    <property type="entry name" value="MRNA EXPORT FACTOR GLE1"/>
    <property type="match status" value="1"/>
</dbReference>
<evidence type="ECO:0000256" key="5">
    <source>
        <dbReference type="ARBA" id="ARBA00022927"/>
    </source>
</evidence>
<dbReference type="GO" id="GO:0015031">
    <property type="term" value="P:protein transport"/>
    <property type="evidence" value="ECO:0007669"/>
    <property type="project" value="UniProtKB-KW"/>
</dbReference>
<evidence type="ECO:0000256" key="11">
    <source>
        <dbReference type="SAM" id="MobiDB-lite"/>
    </source>
</evidence>
<dbReference type="Proteomes" id="UP000001876">
    <property type="component" value="Unassembled WGS sequence"/>
</dbReference>
<feature type="compositionally biased region" description="Polar residues" evidence="11">
    <location>
        <begin position="410"/>
        <end position="420"/>
    </location>
</feature>
<evidence type="ECO:0000256" key="7">
    <source>
        <dbReference type="ARBA" id="ARBA00023132"/>
    </source>
</evidence>
<dbReference type="AlphaFoldDB" id="C1MN73"/>
<dbReference type="EMBL" id="GG663737">
    <property type="protein sequence ID" value="EEH59175.1"/>
    <property type="molecule type" value="Genomic_DNA"/>
</dbReference>
<dbReference type="GO" id="GO:0031369">
    <property type="term" value="F:translation initiation factor binding"/>
    <property type="evidence" value="ECO:0007669"/>
    <property type="project" value="TreeGrafter"/>
</dbReference>
<evidence type="ECO:0000313" key="12">
    <source>
        <dbReference type="EMBL" id="EEH59175.1"/>
    </source>
</evidence>
<keyword evidence="3" id="KW-0813">Transport</keyword>
<evidence type="ECO:0000256" key="10">
    <source>
        <dbReference type="ARBA" id="ARBA00029983"/>
    </source>
</evidence>
<dbReference type="PANTHER" id="PTHR12960">
    <property type="entry name" value="GLE-1-RELATED"/>
    <property type="match status" value="1"/>
</dbReference>
<organism evidence="13">
    <name type="scientific">Micromonas pusilla (strain CCMP1545)</name>
    <name type="common">Picoplanktonic green alga</name>
    <dbReference type="NCBI Taxonomy" id="564608"/>
    <lineage>
        <taxon>Eukaryota</taxon>
        <taxon>Viridiplantae</taxon>
        <taxon>Chlorophyta</taxon>
        <taxon>Mamiellophyceae</taxon>
        <taxon>Mamiellales</taxon>
        <taxon>Mamiellaceae</taxon>
        <taxon>Micromonas</taxon>
    </lineage>
</organism>
<keyword evidence="6" id="KW-0811">Translocation</keyword>
<accession>C1MN73</accession>
<evidence type="ECO:0000256" key="8">
    <source>
        <dbReference type="ARBA" id="ARBA00023242"/>
    </source>
</evidence>
<keyword evidence="5" id="KW-0653">Protein transport</keyword>
<dbReference type="GO" id="GO:0000822">
    <property type="term" value="F:inositol hexakisphosphate binding"/>
    <property type="evidence" value="ECO:0007669"/>
    <property type="project" value="TreeGrafter"/>
</dbReference>
<dbReference type="RefSeq" id="XP_003057530.1">
    <property type="nucleotide sequence ID" value="XM_003057484.1"/>
</dbReference>
<dbReference type="OrthoDB" id="420884at2759"/>
<comment type="similarity">
    <text evidence="2">Belongs to the GLE1 family.</text>
</comment>
<dbReference type="GO" id="GO:0016973">
    <property type="term" value="P:poly(A)+ mRNA export from nucleus"/>
    <property type="evidence" value="ECO:0007669"/>
    <property type="project" value="InterPro"/>
</dbReference>
<evidence type="ECO:0000256" key="1">
    <source>
        <dbReference type="ARBA" id="ARBA00004567"/>
    </source>
</evidence>
<dbReference type="Pfam" id="PF07817">
    <property type="entry name" value="GLE1"/>
    <property type="match status" value="1"/>
</dbReference>
<evidence type="ECO:0000313" key="13">
    <source>
        <dbReference type="Proteomes" id="UP000001876"/>
    </source>
</evidence>
<dbReference type="KEGG" id="mpp:MICPUCDRAFT_62692"/>
<evidence type="ECO:0000256" key="6">
    <source>
        <dbReference type="ARBA" id="ARBA00023010"/>
    </source>
</evidence>